<gene>
    <name evidence="1" type="ORF">PQ457_18390</name>
</gene>
<dbReference type="EMBL" id="CP117418">
    <property type="protein sequence ID" value="WCT80029.1"/>
    <property type="molecule type" value="Genomic_DNA"/>
</dbReference>
<accession>A0ABY7U3F8</accession>
<keyword evidence="2" id="KW-1185">Reference proteome</keyword>
<sequence>MAAEVRKRLAAIAKSRSFVDWHKVRSLAADLDMQRSAILKHVGPTLPSEAFDLLWRLLDLAPSIYERCDDSNGTVGSIFTEALNDLGAIAGQMKPDVRKLVDRVEAAVFANDYGQFDGVIGLMVPALGEEGLAMLKARFEELAAAPAKSKVDDRKVIGISTRGPVYQEDFEARYKARRIQSALTDIADALGDADGYAARYSAEERTNPAIAANIAERLLGAHRPEDAMAALRLAEANCHNGRHWPDWHRVWIDTLDAMGQAGEAQTARLAIFERDLNAEYLRAHLKRLPDFDDEEAETRALNYVRHHADFHRALHFLMNWPAHGQAADLVLARHAELDGDQYWLLTPAAESLEQSHPLAATLILRSMIDFSLDRAKSKRYGHAARHFQTCLYLAKRIDAFGEHGDHDAYIAKLKAGHSRKSGFWNA</sequence>
<evidence type="ECO:0000313" key="1">
    <source>
        <dbReference type="EMBL" id="WCT80029.1"/>
    </source>
</evidence>
<dbReference type="Proteomes" id="UP001218231">
    <property type="component" value="Plasmid unnamed1"/>
</dbReference>
<name>A0ABY7U3F8_9SPHN</name>
<dbReference type="InterPro" id="IPR049245">
    <property type="entry name" value="DUF6880"/>
</dbReference>
<protein>
    <submittedName>
        <fullName evidence="1">Uncharacterized protein</fullName>
    </submittedName>
</protein>
<reference evidence="1 2" key="1">
    <citation type="submission" date="2023-02" db="EMBL/GenBank/DDBJ databases">
        <title>Genome sequence of Novosphingobium humi KACC 19094.</title>
        <authorList>
            <person name="Kim S."/>
            <person name="Heo J."/>
            <person name="Kwon S.-W."/>
        </authorList>
    </citation>
    <scope>NUCLEOTIDE SEQUENCE [LARGE SCALE GENOMIC DNA]</scope>
    <source>
        <strain evidence="1 2">KACC 19094</strain>
        <plasmid evidence="1 2">unnamed1</plasmid>
    </source>
</reference>
<organism evidence="1 2">
    <name type="scientific">Novosphingobium humi</name>
    <dbReference type="NCBI Taxonomy" id="2282397"/>
    <lineage>
        <taxon>Bacteria</taxon>
        <taxon>Pseudomonadati</taxon>
        <taxon>Pseudomonadota</taxon>
        <taxon>Alphaproteobacteria</taxon>
        <taxon>Sphingomonadales</taxon>
        <taxon>Sphingomonadaceae</taxon>
        <taxon>Novosphingobium</taxon>
    </lineage>
</organism>
<geneLocation type="plasmid" evidence="1 2">
    <name>unnamed1</name>
</geneLocation>
<dbReference type="Pfam" id="PF21810">
    <property type="entry name" value="DUF6880"/>
    <property type="match status" value="1"/>
</dbReference>
<keyword evidence="1" id="KW-0614">Plasmid</keyword>
<proteinExistence type="predicted"/>
<evidence type="ECO:0000313" key="2">
    <source>
        <dbReference type="Proteomes" id="UP001218231"/>
    </source>
</evidence>